<name>A0AAW6BNM0_9GAMM</name>
<gene>
    <name evidence="1" type="ORF">PH362_21120</name>
</gene>
<dbReference type="EMBL" id="JAQMFO010000043">
    <property type="protein sequence ID" value="MDB6374356.1"/>
    <property type="molecule type" value="Genomic_DNA"/>
</dbReference>
<organism evidence="1 2">
    <name type="scientific">Photorhabdus bodei</name>
    <dbReference type="NCBI Taxonomy" id="2029681"/>
    <lineage>
        <taxon>Bacteria</taxon>
        <taxon>Pseudomonadati</taxon>
        <taxon>Pseudomonadota</taxon>
        <taxon>Gammaproteobacteria</taxon>
        <taxon>Enterobacterales</taxon>
        <taxon>Morganellaceae</taxon>
        <taxon>Photorhabdus</taxon>
    </lineage>
</organism>
<proteinExistence type="predicted"/>
<evidence type="ECO:0000313" key="1">
    <source>
        <dbReference type="EMBL" id="MDB6374356.1"/>
    </source>
</evidence>
<protein>
    <submittedName>
        <fullName evidence="1">Uncharacterized protein</fullName>
    </submittedName>
</protein>
<comment type="caution">
    <text evidence="1">The sequence shown here is derived from an EMBL/GenBank/DDBJ whole genome shotgun (WGS) entry which is preliminary data.</text>
</comment>
<dbReference type="RefSeq" id="WP_228901398.1">
    <property type="nucleotide sequence ID" value="NZ_CAWQNU010000323.1"/>
</dbReference>
<evidence type="ECO:0000313" key="2">
    <source>
        <dbReference type="Proteomes" id="UP001212996"/>
    </source>
</evidence>
<sequence length="114" mass="12922">MKFKLCVNENGVYHEAFDFWDNAILKALFEYDRLIELGIIEAKVNEEEFCEIITFLSISPHVVSSLPNSSFYLNSMSSDDVPPITLERIRLVVSQPISNFIHHGLVLGDDGSCQ</sequence>
<accession>A0AAW6BNM0</accession>
<dbReference type="Proteomes" id="UP001212996">
    <property type="component" value="Unassembled WGS sequence"/>
</dbReference>
<dbReference type="AlphaFoldDB" id="A0AAW6BNM0"/>
<reference evidence="1" key="1">
    <citation type="submission" date="2023-01" db="EMBL/GenBank/DDBJ databases">
        <title>Genome sequencing of Photorhabdus bodei 09-20.</title>
        <authorList>
            <person name="Kalindamar S."/>
            <person name="Kumru S."/>
        </authorList>
    </citation>
    <scope>NUCLEOTIDE SEQUENCE</scope>
    <source>
        <strain evidence="1">09-20</strain>
    </source>
</reference>